<gene>
    <name evidence="1" type="ORF">EVA_12070</name>
</gene>
<evidence type="ECO:0008006" key="2">
    <source>
        <dbReference type="Google" id="ProtNLM"/>
    </source>
</evidence>
<dbReference type="AlphaFoldDB" id="J9GJM5"/>
<dbReference type="EMBL" id="AMCI01003644">
    <property type="protein sequence ID" value="EJW99804.1"/>
    <property type="molecule type" value="Genomic_DNA"/>
</dbReference>
<dbReference type="InterPro" id="IPR013783">
    <property type="entry name" value="Ig-like_fold"/>
</dbReference>
<reference evidence="1" key="1">
    <citation type="journal article" date="2012" name="PLoS ONE">
        <title>Gene sets for utilization of primary and secondary nutrition supplies in the distal gut of endangered iberian lynx.</title>
        <authorList>
            <person name="Alcaide M."/>
            <person name="Messina E."/>
            <person name="Richter M."/>
            <person name="Bargiela R."/>
            <person name="Peplies J."/>
            <person name="Huws S.A."/>
            <person name="Newbold C.J."/>
            <person name="Golyshin P.N."/>
            <person name="Simon M.A."/>
            <person name="Lopez G."/>
            <person name="Yakimov M.M."/>
            <person name="Ferrer M."/>
        </authorList>
    </citation>
    <scope>NUCLEOTIDE SEQUENCE</scope>
</reference>
<accession>J9GJM5</accession>
<dbReference type="Pfam" id="PF13585">
    <property type="entry name" value="CHU_C"/>
    <property type="match status" value="1"/>
</dbReference>
<comment type="caution">
    <text evidence="1">The sequence shown here is derived from an EMBL/GenBank/DDBJ whole genome shotgun (WGS) entry which is preliminary data.</text>
</comment>
<protein>
    <recommendedName>
        <fullName evidence="2">Gliding motility-associated C-terminal domain-containing protein</fullName>
    </recommendedName>
</protein>
<evidence type="ECO:0000313" key="1">
    <source>
        <dbReference type="EMBL" id="EJW99804.1"/>
    </source>
</evidence>
<sequence>MLGYEEERKALLFILPLHSMLHRILLFMGLLWGSCGALWAQDYPTANPQMTFINEDGNETTDTQYDGSAPLAVTFTANPENVGNYTPLYEWRFTRMGESKPFLVRNDENTQYTFTQSGSFSVELFISFVQGTDTLDYAMDEAFVLTFSESKLEVPNAFTPNGDGINDVFRVKEGYKSIVSFNASVFSRWGKKLYEWNDPAGGWDGKSGGRNVPDGAYYLHIEARGADGRKYHIKKVINLLRGFTESTGSAQ</sequence>
<dbReference type="SUPFAM" id="SSF49299">
    <property type="entry name" value="PKD domain"/>
    <property type="match status" value="1"/>
</dbReference>
<dbReference type="NCBIfam" id="TIGR04131">
    <property type="entry name" value="Bac_Flav_CTERM"/>
    <property type="match status" value="1"/>
</dbReference>
<organism evidence="1">
    <name type="scientific">gut metagenome</name>
    <dbReference type="NCBI Taxonomy" id="749906"/>
    <lineage>
        <taxon>unclassified sequences</taxon>
        <taxon>metagenomes</taxon>
        <taxon>organismal metagenomes</taxon>
    </lineage>
</organism>
<name>J9GJM5_9ZZZZ</name>
<proteinExistence type="predicted"/>
<dbReference type="InterPro" id="IPR035986">
    <property type="entry name" value="PKD_dom_sf"/>
</dbReference>
<dbReference type="InterPro" id="IPR026341">
    <property type="entry name" value="T9SS_type_B"/>
</dbReference>
<dbReference type="Gene3D" id="2.60.40.10">
    <property type="entry name" value="Immunoglobulins"/>
    <property type="match status" value="1"/>
</dbReference>